<sequence>MADLKPIADETLSVLKSIPTQTLVDGLWVKGWPSTYVEGARPLQQGQSMAGRAVTLRFVPHRPDLFSDKPKGEDSAEYVAIELCGPGEVLVIDALRWQYSSIGGDIKFLRLMQRKVGGLVTDGGVRDSVVLKNYGFPVFSASTTAKQGPADFWPWQVNDAIQCGGVLVRPGDAIVGDDDGVVVVPRSEVDEIIEIAHQREEVEEIVKKQLEIEQCSPGKYYPFNENTWKLYEKKTGKKPFK</sequence>
<dbReference type="AlphaFoldDB" id="A0A381U9M8"/>
<dbReference type="Pfam" id="PF03737">
    <property type="entry name" value="RraA-like"/>
    <property type="match status" value="1"/>
</dbReference>
<dbReference type="EMBL" id="UINC01006011">
    <property type="protein sequence ID" value="SVA24935.1"/>
    <property type="molecule type" value="Genomic_DNA"/>
</dbReference>
<dbReference type="SUPFAM" id="SSF89562">
    <property type="entry name" value="RraA-like"/>
    <property type="match status" value="1"/>
</dbReference>
<dbReference type="PANTHER" id="PTHR33254">
    <property type="entry name" value="4-HYDROXY-4-METHYL-2-OXOGLUTARATE ALDOLASE 3-RELATED"/>
    <property type="match status" value="1"/>
</dbReference>
<dbReference type="InterPro" id="IPR005493">
    <property type="entry name" value="RraA/RraA-like"/>
</dbReference>
<accession>A0A381U9M8</accession>
<name>A0A381U9M8_9ZZZZ</name>
<evidence type="ECO:0000313" key="1">
    <source>
        <dbReference type="EMBL" id="SVA24935.1"/>
    </source>
</evidence>
<proteinExistence type="predicted"/>
<dbReference type="InterPro" id="IPR036704">
    <property type="entry name" value="RraA/RraA-like_sf"/>
</dbReference>
<protein>
    <submittedName>
        <fullName evidence="1">Uncharacterized protein</fullName>
    </submittedName>
</protein>
<gene>
    <name evidence="1" type="ORF">METZ01_LOCUS77789</name>
</gene>
<dbReference type="PANTHER" id="PTHR33254:SF16">
    <property type="entry name" value="BLR3842 PROTEIN"/>
    <property type="match status" value="1"/>
</dbReference>
<dbReference type="CDD" id="cd16841">
    <property type="entry name" value="RraA_family"/>
    <property type="match status" value="1"/>
</dbReference>
<organism evidence="1">
    <name type="scientific">marine metagenome</name>
    <dbReference type="NCBI Taxonomy" id="408172"/>
    <lineage>
        <taxon>unclassified sequences</taxon>
        <taxon>metagenomes</taxon>
        <taxon>ecological metagenomes</taxon>
    </lineage>
</organism>
<reference evidence="1" key="1">
    <citation type="submission" date="2018-05" db="EMBL/GenBank/DDBJ databases">
        <authorList>
            <person name="Lanie J.A."/>
            <person name="Ng W.-L."/>
            <person name="Kazmierczak K.M."/>
            <person name="Andrzejewski T.M."/>
            <person name="Davidsen T.M."/>
            <person name="Wayne K.J."/>
            <person name="Tettelin H."/>
            <person name="Glass J.I."/>
            <person name="Rusch D."/>
            <person name="Podicherti R."/>
            <person name="Tsui H.-C.T."/>
            <person name="Winkler M.E."/>
        </authorList>
    </citation>
    <scope>NUCLEOTIDE SEQUENCE</scope>
</reference>
<dbReference type="Gene3D" id="3.50.30.40">
    <property type="entry name" value="Ribonuclease E inhibitor RraA/RraA-like"/>
    <property type="match status" value="1"/>
</dbReference>